<comment type="similarity">
    <text evidence="2">Belongs to the FAM20 family.</text>
</comment>
<evidence type="ECO:0000256" key="2">
    <source>
        <dbReference type="ARBA" id="ARBA00006557"/>
    </source>
</evidence>
<dbReference type="Proteomes" id="UP001303046">
    <property type="component" value="Unassembled WGS sequence"/>
</dbReference>
<evidence type="ECO:0000313" key="10">
    <source>
        <dbReference type="Proteomes" id="UP001303046"/>
    </source>
</evidence>
<feature type="domain" description="FAM20 C-terminal" evidence="8">
    <location>
        <begin position="295"/>
        <end position="512"/>
    </location>
</feature>
<keyword evidence="10" id="KW-1185">Reference proteome</keyword>
<feature type="compositionally biased region" description="Basic and acidic residues" evidence="6">
    <location>
        <begin position="540"/>
        <end position="553"/>
    </location>
</feature>
<proteinExistence type="inferred from homology"/>
<evidence type="ECO:0000256" key="3">
    <source>
        <dbReference type="ARBA" id="ARBA00023034"/>
    </source>
</evidence>
<evidence type="ECO:0000259" key="8">
    <source>
        <dbReference type="Pfam" id="PF06702"/>
    </source>
</evidence>
<evidence type="ECO:0000256" key="1">
    <source>
        <dbReference type="ARBA" id="ARBA00004555"/>
    </source>
</evidence>
<evidence type="ECO:0000256" key="7">
    <source>
        <dbReference type="SAM" id="Phobius"/>
    </source>
</evidence>
<sequence length="553" mass="63986">MSIPNFTFGTSINTRGTGKFKQKRDVIGFRMRCNIRRIFTFAFVAFGATLVLLSLPRDNFGREWDEAPRSSESQFLAANRRDSGLRPAMVGPQMSFQKQPNPPSLIRKEIEEDPFDFPSHVNRVVLNKLYNFLKGRDLLAMAASECHENSTLAEYWMKTKQKSVPTRDSWERFYAQIGTCGVYSDDKTVDDLLTDLNRATIKAVHIMDGGTQAKLVFTFENDKQAVFKPMRFGRDYESDPNHFYFSDFERHNAEIATFHLDRVLGFRRAVPTVGRIVNITSELYDKAEKKLKKTFFISPAKNRCFVSRCDYYCDTTHAICGLPDLKEGSVQVFLPDEGVVPRRHNRSPYRRTYSKKNQIAEWQSDMNYCTDKVKVKKQYAHGRKLLDLVDLHILDYLIGNQDRHHYESFAVFENLPSYAIHLDNGRAFGRTDIDDDDIILPLRQCCVIRPSTLNTLLQFYSQPQALTKTLHASLIKDPVAPILAYKHYVAIERRLGKLMEFILECFKQKPVERILITEFHNANVPEANVEEEERSEEETGDKKEDKKNSHIVR</sequence>
<evidence type="ECO:0000313" key="9">
    <source>
        <dbReference type="EMBL" id="KAK6765729.1"/>
    </source>
</evidence>
<keyword evidence="4" id="KW-1015">Disulfide bond</keyword>
<dbReference type="InterPro" id="IPR024869">
    <property type="entry name" value="FAM20"/>
</dbReference>
<keyword evidence="3" id="KW-0333">Golgi apparatus</keyword>
<feature type="region of interest" description="Disordered" evidence="6">
    <location>
        <begin position="526"/>
        <end position="553"/>
    </location>
</feature>
<feature type="transmembrane region" description="Helical" evidence="7">
    <location>
        <begin position="38"/>
        <end position="55"/>
    </location>
</feature>
<evidence type="ECO:0000256" key="4">
    <source>
        <dbReference type="ARBA" id="ARBA00023157"/>
    </source>
</evidence>
<gene>
    <name evidence="9" type="primary">Necator_chrX.g25730</name>
    <name evidence="9" type="ORF">RB195_025564</name>
</gene>
<keyword evidence="5" id="KW-0325">Glycoprotein</keyword>
<dbReference type="InterPro" id="IPR009581">
    <property type="entry name" value="FAM20_C"/>
</dbReference>
<dbReference type="PANTHER" id="PTHR12450">
    <property type="entry name" value="DENTIN MATRIX PROTEIN 4 PROTEIN FAM20"/>
    <property type="match status" value="1"/>
</dbReference>
<organism evidence="9 10">
    <name type="scientific">Necator americanus</name>
    <name type="common">Human hookworm</name>
    <dbReference type="NCBI Taxonomy" id="51031"/>
    <lineage>
        <taxon>Eukaryota</taxon>
        <taxon>Metazoa</taxon>
        <taxon>Ecdysozoa</taxon>
        <taxon>Nematoda</taxon>
        <taxon>Chromadorea</taxon>
        <taxon>Rhabditida</taxon>
        <taxon>Rhabditina</taxon>
        <taxon>Rhabditomorpha</taxon>
        <taxon>Strongyloidea</taxon>
        <taxon>Ancylostomatidae</taxon>
        <taxon>Bunostominae</taxon>
        <taxon>Necator</taxon>
    </lineage>
</organism>
<dbReference type="Pfam" id="PF06702">
    <property type="entry name" value="Fam20C"/>
    <property type="match status" value="1"/>
</dbReference>
<reference evidence="9 10" key="1">
    <citation type="submission" date="2023-08" db="EMBL/GenBank/DDBJ databases">
        <title>A Necator americanus chromosomal reference genome.</title>
        <authorList>
            <person name="Ilik V."/>
            <person name="Petrzelkova K.J."/>
            <person name="Pardy F."/>
            <person name="Fuh T."/>
            <person name="Niatou-Singa F.S."/>
            <person name="Gouil Q."/>
            <person name="Baker L."/>
            <person name="Ritchie M.E."/>
            <person name="Jex A.R."/>
            <person name="Gazzola D."/>
            <person name="Li H."/>
            <person name="Toshio Fujiwara R."/>
            <person name="Zhan B."/>
            <person name="Aroian R.V."/>
            <person name="Pafco B."/>
            <person name="Schwarz E.M."/>
        </authorList>
    </citation>
    <scope>NUCLEOTIDE SEQUENCE [LARGE SCALE GENOMIC DNA]</scope>
    <source>
        <strain evidence="9 10">Aroian</strain>
        <tissue evidence="9">Whole animal</tissue>
    </source>
</reference>
<feature type="compositionally biased region" description="Acidic residues" evidence="6">
    <location>
        <begin position="528"/>
        <end position="539"/>
    </location>
</feature>
<comment type="subcellular location">
    <subcellularLocation>
        <location evidence="1">Golgi apparatus</location>
    </subcellularLocation>
</comment>
<keyword evidence="7" id="KW-0812">Transmembrane</keyword>
<keyword evidence="7" id="KW-1133">Transmembrane helix</keyword>
<dbReference type="PANTHER" id="PTHR12450:SF22">
    <property type="entry name" value="EXTRACELLULAR SERINE_THREONINE PROTEIN CG31145"/>
    <property type="match status" value="1"/>
</dbReference>
<accession>A0ABR1ESW2</accession>
<keyword evidence="7" id="KW-0472">Membrane</keyword>
<comment type="caution">
    <text evidence="9">The sequence shown here is derived from an EMBL/GenBank/DDBJ whole genome shotgun (WGS) entry which is preliminary data.</text>
</comment>
<evidence type="ECO:0000256" key="6">
    <source>
        <dbReference type="SAM" id="MobiDB-lite"/>
    </source>
</evidence>
<dbReference type="EMBL" id="JAVFWL010000006">
    <property type="protein sequence ID" value="KAK6765729.1"/>
    <property type="molecule type" value="Genomic_DNA"/>
</dbReference>
<protein>
    <recommendedName>
        <fullName evidence="8">FAM20 C-terminal domain-containing protein</fullName>
    </recommendedName>
</protein>
<name>A0ABR1ESW2_NECAM</name>
<evidence type="ECO:0000256" key="5">
    <source>
        <dbReference type="ARBA" id="ARBA00023180"/>
    </source>
</evidence>